<dbReference type="PANTHER" id="PTHR33931:SF2">
    <property type="entry name" value="HOLIN-LIKE PROTEIN CIDA"/>
    <property type="match status" value="1"/>
</dbReference>
<keyword evidence="4 6" id="KW-1133">Transmembrane helix</keyword>
<dbReference type="EMBL" id="CP120678">
    <property type="protein sequence ID" value="WIW71175.1"/>
    <property type="molecule type" value="Genomic_DNA"/>
</dbReference>
<reference evidence="7" key="1">
    <citation type="submission" date="2023-03" db="EMBL/GenBank/DDBJ databases">
        <title>Selenobaculum gbiensis gen. nov. sp. nov., a new bacterium isolated from the gut microbiota of IBD patient.</title>
        <authorList>
            <person name="Yeo S."/>
            <person name="Park H."/>
            <person name="Huh C.S."/>
        </authorList>
    </citation>
    <scope>NUCLEOTIDE SEQUENCE</scope>
    <source>
        <strain evidence="7">ICN-92133</strain>
    </source>
</reference>
<feature type="transmembrane region" description="Helical" evidence="6">
    <location>
        <begin position="62"/>
        <end position="82"/>
    </location>
</feature>
<dbReference type="KEGG" id="sgbi:P3F81_02260"/>
<evidence type="ECO:0000256" key="3">
    <source>
        <dbReference type="ARBA" id="ARBA00022692"/>
    </source>
</evidence>
<keyword evidence="8" id="KW-1185">Reference proteome</keyword>
<evidence type="ECO:0000313" key="8">
    <source>
        <dbReference type="Proteomes" id="UP001243623"/>
    </source>
</evidence>
<evidence type="ECO:0000256" key="2">
    <source>
        <dbReference type="ARBA" id="ARBA00022475"/>
    </source>
</evidence>
<evidence type="ECO:0000256" key="6">
    <source>
        <dbReference type="SAM" id="Phobius"/>
    </source>
</evidence>
<protein>
    <submittedName>
        <fullName evidence="7">CidA/LrgA family protein</fullName>
    </submittedName>
</protein>
<dbReference type="AlphaFoldDB" id="A0A9Y2AKG6"/>
<evidence type="ECO:0000256" key="4">
    <source>
        <dbReference type="ARBA" id="ARBA00022989"/>
    </source>
</evidence>
<keyword evidence="3 6" id="KW-0812">Transmembrane</keyword>
<gene>
    <name evidence="7" type="ORF">P3F81_02260</name>
</gene>
<dbReference type="GO" id="GO:0005886">
    <property type="term" value="C:plasma membrane"/>
    <property type="evidence" value="ECO:0007669"/>
    <property type="project" value="UniProtKB-SubCell"/>
</dbReference>
<dbReference type="Proteomes" id="UP001243623">
    <property type="component" value="Chromosome"/>
</dbReference>
<proteinExistence type="predicted"/>
<keyword evidence="5 6" id="KW-0472">Membrane</keyword>
<dbReference type="Pfam" id="PF03788">
    <property type="entry name" value="LrgA"/>
    <property type="match status" value="1"/>
</dbReference>
<keyword evidence="2" id="KW-1003">Cell membrane</keyword>
<dbReference type="InterPro" id="IPR005538">
    <property type="entry name" value="LrgA/CidA"/>
</dbReference>
<evidence type="ECO:0000256" key="5">
    <source>
        <dbReference type="ARBA" id="ARBA00023136"/>
    </source>
</evidence>
<evidence type="ECO:0000313" key="7">
    <source>
        <dbReference type="EMBL" id="WIW71175.1"/>
    </source>
</evidence>
<feature type="transmembrane region" description="Helical" evidence="6">
    <location>
        <begin position="88"/>
        <end position="110"/>
    </location>
</feature>
<sequence>MKLLMMIMQICLLCLISLFGNFVAEHLAIGIPGNIIGMFLLLLLLQQKIISMDKIEMGANFLIAELLLFFIPSAIGVIQFQEALQQEWLQIVFVIVASTLAVLLFVAVATESALKRKVAKE</sequence>
<dbReference type="RefSeq" id="WP_147666722.1">
    <property type="nucleotide sequence ID" value="NZ_CP120678.1"/>
</dbReference>
<organism evidence="7 8">
    <name type="scientific">Selenobaculum gibii</name>
    <dbReference type="NCBI Taxonomy" id="3054208"/>
    <lineage>
        <taxon>Bacteria</taxon>
        <taxon>Bacillati</taxon>
        <taxon>Bacillota</taxon>
        <taxon>Negativicutes</taxon>
        <taxon>Selenomonadales</taxon>
        <taxon>Selenomonadaceae</taxon>
        <taxon>Selenobaculum</taxon>
    </lineage>
</organism>
<name>A0A9Y2AKG6_9FIRM</name>
<accession>A0A9Y2AKG6</accession>
<feature type="transmembrane region" description="Helical" evidence="6">
    <location>
        <begin position="34"/>
        <end position="50"/>
    </location>
</feature>
<dbReference type="PANTHER" id="PTHR33931">
    <property type="entry name" value="HOLIN-LIKE PROTEIN CIDA-RELATED"/>
    <property type="match status" value="1"/>
</dbReference>
<evidence type="ECO:0000256" key="1">
    <source>
        <dbReference type="ARBA" id="ARBA00004651"/>
    </source>
</evidence>
<comment type="subcellular location">
    <subcellularLocation>
        <location evidence="1">Cell membrane</location>
        <topology evidence="1">Multi-pass membrane protein</topology>
    </subcellularLocation>
</comment>